<sequence>MASKLEMSTLQMDILDYLSKNRFVIPEYQRPYVWAEDECAQLWEDITAFFKSVGENTDQNPYFLGSVVFYPIKDKKHIVDGQQRTTTLMLLLKAMHAKLMRENNNKMQRLLDNLASCLWEINGVTGEPDYTKPHLVSHAISDDKHQILQNILEKGLDQDEEQDSSNYEKNYRYFCTQLDEFSATHPTTFNEFCLCVLNSCVVLSVECGGQDEDKRLEYALRVFNTLNNRGVPLNDADIFKSVIYSYRDEEERKAFIEQWLDLEQECDVEYLFRLCMHVLRAKNGEKSSEIGLRPFFLNKHRKLLENGLIMQGIEIMRRYRYGDEESLSDKDSVEAKQFIHILEELDNEYWRYLDGVYYVCLKDNKDYFKKHAEFLKRMCAHFLVYTISKNTAQIKNLVYNAYTSLYKNKTGSADFQADSQKILEGIHARGKKRGQTFRTFLFDSTESNKKLTKALLALNMYLKYPEQPTGVCEKPDIEHIFPKKWQTNYVKLSQKEANALVESIGNKILLEKPLNIKASNGYFDAKKAKYAKSKFLEAQDLAKFPKSDWLLEDIKARTEEIYQRLYAFFKEYAV</sequence>
<evidence type="ECO:0000313" key="4">
    <source>
        <dbReference type="Proteomes" id="UP000008387"/>
    </source>
</evidence>
<evidence type="ECO:0008006" key="5">
    <source>
        <dbReference type="Google" id="ProtNLM"/>
    </source>
</evidence>
<dbReference type="PANTHER" id="PTHR35149">
    <property type="entry name" value="SLL5132 PROTEIN"/>
    <property type="match status" value="1"/>
</dbReference>
<dbReference type="PANTHER" id="PTHR35149:SF2">
    <property type="entry name" value="DUF262 DOMAIN-CONTAINING PROTEIN"/>
    <property type="match status" value="1"/>
</dbReference>
<dbReference type="InterPro" id="IPR004919">
    <property type="entry name" value="GmrSD_N"/>
</dbReference>
<dbReference type="STRING" id="1002804.HBZC1_16400"/>
<dbReference type="AlphaFoldDB" id="F8KPB1"/>
<dbReference type="RefSeq" id="WP_013891017.1">
    <property type="nucleotide sequence ID" value="NC_015674.1"/>
</dbReference>
<feature type="domain" description="GmrSD restriction endonucleases N-terminal" evidence="1">
    <location>
        <begin position="16"/>
        <end position="243"/>
    </location>
</feature>
<dbReference type="Pfam" id="PF07510">
    <property type="entry name" value="GmrSD_C"/>
    <property type="match status" value="1"/>
</dbReference>
<dbReference type="EMBL" id="FR871757">
    <property type="protein sequence ID" value="CCB80626.1"/>
    <property type="molecule type" value="Genomic_DNA"/>
</dbReference>
<feature type="domain" description="GmrSD restriction endonucleases C-terminal" evidence="2">
    <location>
        <begin position="445"/>
        <end position="562"/>
    </location>
</feature>
<evidence type="ECO:0000313" key="3">
    <source>
        <dbReference type="EMBL" id="CCB80626.1"/>
    </source>
</evidence>
<dbReference type="HOGENOM" id="CLU_011736_5_0_7"/>
<dbReference type="Pfam" id="PF03235">
    <property type="entry name" value="GmrSD_N"/>
    <property type="match status" value="1"/>
</dbReference>
<organism evidence="3 4">
    <name type="scientific">Helicobacter bizzozeronii (strain CIII-1)</name>
    <dbReference type="NCBI Taxonomy" id="1002804"/>
    <lineage>
        <taxon>Bacteria</taxon>
        <taxon>Pseudomonadati</taxon>
        <taxon>Campylobacterota</taxon>
        <taxon>Epsilonproteobacteria</taxon>
        <taxon>Campylobacterales</taxon>
        <taxon>Helicobacteraceae</taxon>
        <taxon>Helicobacter</taxon>
    </lineage>
</organism>
<evidence type="ECO:0000259" key="1">
    <source>
        <dbReference type="Pfam" id="PF03235"/>
    </source>
</evidence>
<dbReference type="KEGG" id="hbi:HBZC1_16400"/>
<dbReference type="InterPro" id="IPR011089">
    <property type="entry name" value="GmrSD_C"/>
</dbReference>
<evidence type="ECO:0000259" key="2">
    <source>
        <dbReference type="Pfam" id="PF07510"/>
    </source>
</evidence>
<name>F8KPB1_HELBC</name>
<reference evidence="3 4" key="1">
    <citation type="journal article" date="2011" name="J. Bacteriol.">
        <title>Genome sequence of Helicobacter bizzozeronii strain CIII-1, an isolate from human gastric mucosa.</title>
        <authorList>
            <person name="Schott T."/>
            <person name="Rossi M."/>
            <person name="Hanninen M.L."/>
        </authorList>
    </citation>
    <scope>NUCLEOTIDE SEQUENCE [LARGE SCALE GENOMIC DNA]</scope>
    <source>
        <strain evidence="3 4">CIII-1</strain>
    </source>
</reference>
<dbReference type="Proteomes" id="UP000008387">
    <property type="component" value="Chromosome"/>
</dbReference>
<proteinExistence type="predicted"/>
<accession>F8KPB1</accession>
<gene>
    <name evidence="3" type="ordered locus">HBZC1_16400</name>
</gene>
<keyword evidence="4" id="KW-1185">Reference proteome</keyword>
<protein>
    <recommendedName>
        <fullName evidence="5">DUF262 domain-containing protein</fullName>
    </recommendedName>
</protein>
<dbReference type="eggNOG" id="COG1479">
    <property type="taxonomic scope" value="Bacteria"/>
</dbReference>